<dbReference type="EMBL" id="CM056813">
    <property type="protein sequence ID" value="KAJ8640693.1"/>
    <property type="molecule type" value="Genomic_DNA"/>
</dbReference>
<dbReference type="Proteomes" id="UP001234297">
    <property type="component" value="Chromosome 5"/>
</dbReference>
<proteinExistence type="predicted"/>
<evidence type="ECO:0000313" key="1">
    <source>
        <dbReference type="EMBL" id="KAJ8640693.1"/>
    </source>
</evidence>
<evidence type="ECO:0000313" key="2">
    <source>
        <dbReference type="Proteomes" id="UP001234297"/>
    </source>
</evidence>
<keyword evidence="2" id="KW-1185">Reference proteome</keyword>
<protein>
    <submittedName>
        <fullName evidence="1">Uncharacterized protein</fullName>
    </submittedName>
</protein>
<name>A0ACC2M5F7_PERAE</name>
<accession>A0ACC2M5F7</accession>
<comment type="caution">
    <text evidence="1">The sequence shown here is derived from an EMBL/GenBank/DDBJ whole genome shotgun (WGS) entry which is preliminary data.</text>
</comment>
<sequence>MQMEKDDVVSGFPNIPPYAANHNFAVSVLVPEPVANRGHWWGKSRTGGQCSQIRGGKEHMDDVVSQPVDGDCSGDRLDENFPACQGKGDTPPSSNLVLNTTDCIEPSSPVVTSEIKKGAQSEVPRARMGEE</sequence>
<reference evidence="1 2" key="1">
    <citation type="journal article" date="2022" name="Hortic Res">
        <title>A haplotype resolved chromosomal level avocado genome allows analysis of novel avocado genes.</title>
        <authorList>
            <person name="Nath O."/>
            <person name="Fletcher S.J."/>
            <person name="Hayward A."/>
            <person name="Shaw L.M."/>
            <person name="Masouleh A.K."/>
            <person name="Furtado A."/>
            <person name="Henry R.J."/>
            <person name="Mitter N."/>
        </authorList>
    </citation>
    <scope>NUCLEOTIDE SEQUENCE [LARGE SCALE GENOMIC DNA]</scope>
    <source>
        <strain evidence="2">cv. Hass</strain>
    </source>
</reference>
<gene>
    <name evidence="1" type="ORF">MRB53_017387</name>
</gene>
<organism evidence="1 2">
    <name type="scientific">Persea americana</name>
    <name type="common">Avocado</name>
    <dbReference type="NCBI Taxonomy" id="3435"/>
    <lineage>
        <taxon>Eukaryota</taxon>
        <taxon>Viridiplantae</taxon>
        <taxon>Streptophyta</taxon>
        <taxon>Embryophyta</taxon>
        <taxon>Tracheophyta</taxon>
        <taxon>Spermatophyta</taxon>
        <taxon>Magnoliopsida</taxon>
        <taxon>Magnoliidae</taxon>
        <taxon>Laurales</taxon>
        <taxon>Lauraceae</taxon>
        <taxon>Persea</taxon>
    </lineage>
</organism>